<feature type="compositionally biased region" description="Polar residues" evidence="1">
    <location>
        <begin position="885"/>
        <end position="896"/>
    </location>
</feature>
<gene>
    <name evidence="3" type="ORF">ALEPTO_LOCUS2264</name>
</gene>
<organism evidence="3 4">
    <name type="scientific">Ambispora leptoticha</name>
    <dbReference type="NCBI Taxonomy" id="144679"/>
    <lineage>
        <taxon>Eukaryota</taxon>
        <taxon>Fungi</taxon>
        <taxon>Fungi incertae sedis</taxon>
        <taxon>Mucoromycota</taxon>
        <taxon>Glomeromycotina</taxon>
        <taxon>Glomeromycetes</taxon>
        <taxon>Archaeosporales</taxon>
        <taxon>Ambisporaceae</taxon>
        <taxon>Ambispora</taxon>
    </lineage>
</organism>
<feature type="domain" description="PH" evidence="2">
    <location>
        <begin position="113"/>
        <end position="228"/>
    </location>
</feature>
<dbReference type="EMBL" id="CAJVPS010000320">
    <property type="protein sequence ID" value="CAG8476445.1"/>
    <property type="molecule type" value="Genomic_DNA"/>
</dbReference>
<dbReference type="Pfam" id="PF25381">
    <property type="entry name" value="PH_26"/>
    <property type="match status" value="1"/>
</dbReference>
<feature type="compositionally biased region" description="Basic and acidic residues" evidence="1">
    <location>
        <begin position="641"/>
        <end position="653"/>
    </location>
</feature>
<comment type="caution">
    <text evidence="3">The sequence shown here is derived from an EMBL/GenBank/DDBJ whole genome shotgun (WGS) entry which is preliminary data.</text>
</comment>
<proteinExistence type="predicted"/>
<feature type="compositionally biased region" description="Low complexity" evidence="1">
    <location>
        <begin position="1322"/>
        <end position="1333"/>
    </location>
</feature>
<dbReference type="SMART" id="SM00233">
    <property type="entry name" value="PH"/>
    <property type="match status" value="2"/>
</dbReference>
<feature type="compositionally biased region" description="Polar residues" evidence="1">
    <location>
        <begin position="1302"/>
        <end position="1321"/>
    </location>
</feature>
<feature type="region of interest" description="Disordered" evidence="1">
    <location>
        <begin position="641"/>
        <end position="1172"/>
    </location>
</feature>
<protein>
    <submittedName>
        <fullName evidence="3">12072_t:CDS:1</fullName>
    </submittedName>
</protein>
<feature type="compositionally biased region" description="Low complexity" evidence="1">
    <location>
        <begin position="1010"/>
        <end position="1020"/>
    </location>
</feature>
<name>A0A9N8Z8I5_9GLOM</name>
<dbReference type="PROSITE" id="PS50003">
    <property type="entry name" value="PH_DOMAIN"/>
    <property type="match status" value="2"/>
</dbReference>
<dbReference type="Gene3D" id="2.30.29.30">
    <property type="entry name" value="Pleckstrin-homology domain (PH domain)/Phosphotyrosine-binding domain (PTB)"/>
    <property type="match status" value="2"/>
</dbReference>
<feature type="compositionally biased region" description="Acidic residues" evidence="1">
    <location>
        <begin position="594"/>
        <end position="617"/>
    </location>
</feature>
<feature type="compositionally biased region" description="Basic residues" evidence="1">
    <location>
        <begin position="692"/>
        <end position="702"/>
    </location>
</feature>
<dbReference type="InterPro" id="IPR039874">
    <property type="entry name" value="WAPL"/>
</dbReference>
<reference evidence="3" key="1">
    <citation type="submission" date="2021-06" db="EMBL/GenBank/DDBJ databases">
        <authorList>
            <person name="Kallberg Y."/>
            <person name="Tangrot J."/>
            <person name="Rosling A."/>
        </authorList>
    </citation>
    <scope>NUCLEOTIDE SEQUENCE</scope>
    <source>
        <strain evidence="3">FL130A</strain>
    </source>
</reference>
<feature type="compositionally biased region" description="Basic residues" evidence="1">
    <location>
        <begin position="942"/>
        <end position="951"/>
    </location>
</feature>
<dbReference type="Proteomes" id="UP000789508">
    <property type="component" value="Unassembled WGS sequence"/>
</dbReference>
<evidence type="ECO:0000259" key="2">
    <source>
        <dbReference type="PROSITE" id="PS50003"/>
    </source>
</evidence>
<evidence type="ECO:0000256" key="1">
    <source>
        <dbReference type="SAM" id="MobiDB-lite"/>
    </source>
</evidence>
<feature type="domain" description="PH" evidence="2">
    <location>
        <begin position="258"/>
        <end position="383"/>
    </location>
</feature>
<feature type="compositionally biased region" description="Polar residues" evidence="1">
    <location>
        <begin position="1102"/>
        <end position="1113"/>
    </location>
</feature>
<feature type="compositionally biased region" description="Basic and acidic residues" evidence="1">
    <location>
        <begin position="902"/>
        <end position="917"/>
    </location>
</feature>
<dbReference type="OrthoDB" id="5563754at2759"/>
<feature type="compositionally biased region" description="Low complexity" evidence="1">
    <location>
        <begin position="870"/>
        <end position="884"/>
    </location>
</feature>
<feature type="region of interest" description="Disordered" evidence="1">
    <location>
        <begin position="1284"/>
        <end position="1370"/>
    </location>
</feature>
<dbReference type="InterPro" id="IPR011993">
    <property type="entry name" value="PH-like_dom_sf"/>
</dbReference>
<feature type="region of interest" description="Disordered" evidence="1">
    <location>
        <begin position="555"/>
        <end position="626"/>
    </location>
</feature>
<accession>A0A9N8Z8I5</accession>
<feature type="compositionally biased region" description="Low complexity" evidence="1">
    <location>
        <begin position="501"/>
        <end position="526"/>
    </location>
</feature>
<dbReference type="InterPro" id="IPR058155">
    <property type="entry name" value="Skg3/CAF120-like_PH"/>
</dbReference>
<feature type="compositionally biased region" description="Low complexity" evidence="1">
    <location>
        <begin position="8"/>
        <end position="24"/>
    </location>
</feature>
<feature type="compositionally biased region" description="Polar residues" evidence="1">
    <location>
        <begin position="473"/>
        <end position="500"/>
    </location>
</feature>
<evidence type="ECO:0000313" key="4">
    <source>
        <dbReference type="Proteomes" id="UP000789508"/>
    </source>
</evidence>
<feature type="region of interest" description="Disordered" evidence="1">
    <location>
        <begin position="453"/>
        <end position="540"/>
    </location>
</feature>
<evidence type="ECO:0000313" key="3">
    <source>
        <dbReference type="EMBL" id="CAG8476445.1"/>
    </source>
</evidence>
<dbReference type="PANTHER" id="PTHR22100:SF13">
    <property type="entry name" value="WINGS APART-LIKE PROTEIN HOMOLOG"/>
    <property type="match status" value="1"/>
</dbReference>
<feature type="compositionally biased region" description="Basic and acidic residues" evidence="1">
    <location>
        <begin position="26"/>
        <end position="37"/>
    </location>
</feature>
<sequence>MAEQKLPSSRTSSSSSTNSIVSQTQDEERVDHDKENVDNTFYKTTESTYFTPTHKPKLNSAGSDGFLKVGPRESPLRPAAILKKARRRLSAQSDQISYEMRPVLHLFDFFFRKTYIEGYLCKQDQSWRDGRKPTTEDWCEFYAEICGSSLYLWRVADDNEPPGIASPNPTIINIANSSVEILGKVSESILTREHVFLLDGGDGDRYYLQTPSLSLLNQWVLAIRLSCFEGSKMQEVFTATLFRRPGFKEFLSGTPLVKGKLEGYLQVRFAGTKEWQKCWVVVSDHRVEEKKKKDLAFNRGQATFYETKKSKKPFMSMANVLQAYAVYQESSSTIEKTTLFRVEGDIFAEKSSTDSKPGDFVLLTAENSSEMAKWLVSFCDSFKLYGRPKEYLYDFKDPDSPLFAVPIVKSVTKLFLDISEVEHVDMQQSLADVKAEFAEILRKLYQQKLENSQEVNAENEFDHAQPAARSSRKSSGSIPPQIVTNGLSDSSSRQRGFSNESVSSTQSSGSSASARSGQQSSSRSSGYLQHHSQGKGLGSINSPISYKFNLFKDAPSSPNTTSSLNGEKRESRLSAMAQKPRKEKTGRHKQVPSSEEDDSEEEESNNTETDTDSEVDDPTLLKNTQANAKITIADDVKLDSLEENKNEKDEHLQFGDTSLENLGSADLMSEILTAIDERKEEEVPAQLSPSSKRPKPKPKRTVSFKNPPPNPKKKSKIRVSPLPSDSEEEEDDTEESVTDSEESQDEQKEEPEEVVDVVKSSKVNKKKSSKLNSPSSSNFGANLPTTTKDVGKGKKKKVKVAPKPSDSEDDEEEKSPKVIPPQLSARPRPRELISRQDYEEVRQYSGDYRQNSPHGQYGYMSPKAPYADRSPQYSPKSPNYPYSSDRNYYPTSQSIQPIARGRAKDEYSSDVKDDHVPLGRASIRSRQQPAQAYKPEETTSRGRSKGKKPMKKVSAIVDSLEESSESDEVDYESAIEESDNDESNNKDSDSASPAKGKTKATDKIDQIVTDNFDSESSNESSKSENEDDADLMTKPRRVFKPTKQSDKRKNAGKPKTRPRNSSEGSSNSSISHTSSQEPLVMLVTDSGEGAIPPYTRGYANTPPRSVSPNNQYWENEYGDPRGVGNFAALGENRRNSLMPPRDYYEEDRTNPIGGRPRSIVNPTGRRRTSGGQVDYMREQRDSYYEDEYYDERGFEPRPTLLGALSQQLSAREQEYLARETGAPLIQLEERQKDPQYGLVGAITARERQRKIGRQVEYDRELALEKERERRLMEQRQQLLAGEREYAYTRQYGPPSPIGGDSRPSSRFYGNQQYLDTGSGPNSRRGSYYESYGSYEEDEDDDVPLAVAPPSPVPRQMRGARVGGSRRRDTE</sequence>
<feature type="compositionally biased region" description="Polar residues" evidence="1">
    <location>
        <begin position="556"/>
        <end position="565"/>
    </location>
</feature>
<feature type="region of interest" description="Disordered" evidence="1">
    <location>
        <begin position="1"/>
        <end position="41"/>
    </location>
</feature>
<dbReference type="SUPFAM" id="SSF50729">
    <property type="entry name" value="PH domain-like"/>
    <property type="match status" value="2"/>
</dbReference>
<feature type="compositionally biased region" description="Low complexity" evidence="1">
    <location>
        <begin position="1061"/>
        <end position="1075"/>
    </location>
</feature>
<feature type="compositionally biased region" description="Basic residues" evidence="1">
    <location>
        <begin position="579"/>
        <end position="590"/>
    </location>
</feature>
<feature type="compositionally biased region" description="Acidic residues" evidence="1">
    <location>
        <begin position="725"/>
        <end position="755"/>
    </location>
</feature>
<keyword evidence="4" id="KW-1185">Reference proteome</keyword>
<dbReference type="InterPro" id="IPR001849">
    <property type="entry name" value="PH_domain"/>
</dbReference>
<feature type="compositionally biased region" description="Acidic residues" evidence="1">
    <location>
        <begin position="959"/>
        <end position="982"/>
    </location>
</feature>
<feature type="compositionally biased region" description="Basic and acidic residues" evidence="1">
    <location>
        <begin position="828"/>
        <end position="842"/>
    </location>
</feature>
<dbReference type="PANTHER" id="PTHR22100">
    <property type="entry name" value="WINGS APART-LIKE PROTEIN HOMOLOG"/>
    <property type="match status" value="1"/>
</dbReference>